<dbReference type="EMBL" id="FXSZ01000004">
    <property type="protein sequence ID" value="SMO59320.1"/>
    <property type="molecule type" value="Genomic_DNA"/>
</dbReference>
<feature type="transmembrane region" description="Helical" evidence="6">
    <location>
        <begin position="140"/>
        <end position="162"/>
    </location>
</feature>
<dbReference type="Proteomes" id="UP000315971">
    <property type="component" value="Unassembled WGS sequence"/>
</dbReference>
<dbReference type="GO" id="GO:0016020">
    <property type="term" value="C:membrane"/>
    <property type="evidence" value="ECO:0007669"/>
    <property type="project" value="UniProtKB-SubCell"/>
</dbReference>
<keyword evidence="4 6" id="KW-1133">Transmembrane helix</keyword>
<feature type="transmembrane region" description="Helical" evidence="6">
    <location>
        <begin position="38"/>
        <end position="56"/>
    </location>
</feature>
<keyword evidence="8" id="KW-1185">Reference proteome</keyword>
<dbReference type="PANTHER" id="PTHR30238:SF0">
    <property type="entry name" value="THYLAKOID MEMBRANE PROTEIN TERC, CHLOROPLASTIC"/>
    <property type="match status" value="1"/>
</dbReference>
<evidence type="ECO:0000256" key="5">
    <source>
        <dbReference type="ARBA" id="ARBA00023136"/>
    </source>
</evidence>
<dbReference type="RefSeq" id="WP_142603021.1">
    <property type="nucleotide sequence ID" value="NZ_FXSZ01000004.1"/>
</dbReference>
<name>A0A521CKV8_9SPHI</name>
<keyword evidence="3 6" id="KW-0812">Transmembrane</keyword>
<feature type="transmembrane region" description="Helical" evidence="6">
    <location>
        <begin position="233"/>
        <end position="257"/>
    </location>
</feature>
<evidence type="ECO:0000256" key="1">
    <source>
        <dbReference type="ARBA" id="ARBA00004141"/>
    </source>
</evidence>
<evidence type="ECO:0000313" key="8">
    <source>
        <dbReference type="Proteomes" id="UP000315971"/>
    </source>
</evidence>
<gene>
    <name evidence="7" type="ORF">SAMN06265350_104100</name>
</gene>
<comment type="subcellular location">
    <subcellularLocation>
        <location evidence="1">Membrane</location>
        <topology evidence="1">Multi-pass membrane protein</topology>
    </subcellularLocation>
</comment>
<dbReference type="OrthoDB" id="9783692at2"/>
<dbReference type="PANTHER" id="PTHR30238">
    <property type="entry name" value="MEMBRANE BOUND PREDICTED REDOX MODULATOR"/>
    <property type="match status" value="1"/>
</dbReference>
<evidence type="ECO:0000256" key="3">
    <source>
        <dbReference type="ARBA" id="ARBA00022692"/>
    </source>
</evidence>
<evidence type="ECO:0000256" key="2">
    <source>
        <dbReference type="ARBA" id="ARBA00007511"/>
    </source>
</evidence>
<dbReference type="NCBIfam" id="TIGR03718">
    <property type="entry name" value="R_switched_Alx"/>
    <property type="match status" value="1"/>
</dbReference>
<dbReference type="InterPro" id="IPR022369">
    <property type="entry name" value="Integral_membrane_TerC_rswitch"/>
</dbReference>
<dbReference type="Pfam" id="PF03741">
    <property type="entry name" value="TerC"/>
    <property type="match status" value="1"/>
</dbReference>
<evidence type="ECO:0000256" key="6">
    <source>
        <dbReference type="SAM" id="Phobius"/>
    </source>
</evidence>
<feature type="transmembrane region" description="Helical" evidence="6">
    <location>
        <begin position="113"/>
        <end position="133"/>
    </location>
</feature>
<keyword evidence="5 6" id="KW-0472">Membrane</keyword>
<feature type="transmembrane region" description="Helical" evidence="6">
    <location>
        <begin position="6"/>
        <end position="26"/>
    </location>
</feature>
<sequence length="350" mass="40008">MTNENLFFAGFLLFIVIMLALDLGIFNKKEKVVSLKEAGVMSLIWVSFAFGFYFLLTQRGEMIHGIDSFESLREIIAAHKHNITLIPNDFDASLGIYRKNLGLEFLTGYVVEYALSVDNIFVIVLILSAFGVEQRYYHRVLFWGILGAIIMRFLFIFIGATLISQFNWILYLFGGFLVYTGVMMFVNRNEDERIDTENHRVVKWASKIFAVWPNYEGKKFFVKKQGKNLITPLFIVLLVIEFTDLIFAVDSIPAIFAVTKDPYIVFFSNIFAILGLRSMFFLLVNIIHKFHYLKVGLSVLLIFIGVKMLAHDFLANIGFTTSHSLIIIVSILVISVTASLLFPKKEEHAS</sequence>
<comment type="similarity">
    <text evidence="2">Belongs to the TerC family.</text>
</comment>
<organism evidence="7 8">
    <name type="scientific">Solitalea koreensis</name>
    <dbReference type="NCBI Taxonomy" id="543615"/>
    <lineage>
        <taxon>Bacteria</taxon>
        <taxon>Pseudomonadati</taxon>
        <taxon>Bacteroidota</taxon>
        <taxon>Sphingobacteriia</taxon>
        <taxon>Sphingobacteriales</taxon>
        <taxon>Sphingobacteriaceae</taxon>
        <taxon>Solitalea</taxon>
    </lineage>
</organism>
<evidence type="ECO:0000256" key="4">
    <source>
        <dbReference type="ARBA" id="ARBA00022989"/>
    </source>
</evidence>
<protein>
    <submittedName>
        <fullName evidence="7">Tellurite resistance protein TerC</fullName>
    </submittedName>
</protein>
<dbReference type="AlphaFoldDB" id="A0A521CKV8"/>
<feature type="transmembrane region" description="Helical" evidence="6">
    <location>
        <begin position="291"/>
        <end position="310"/>
    </location>
</feature>
<feature type="transmembrane region" description="Helical" evidence="6">
    <location>
        <begin position="168"/>
        <end position="186"/>
    </location>
</feature>
<reference evidence="7 8" key="1">
    <citation type="submission" date="2017-05" db="EMBL/GenBank/DDBJ databases">
        <authorList>
            <person name="Varghese N."/>
            <person name="Submissions S."/>
        </authorList>
    </citation>
    <scope>NUCLEOTIDE SEQUENCE [LARGE SCALE GENOMIC DNA]</scope>
    <source>
        <strain evidence="7 8">DSM 21342</strain>
    </source>
</reference>
<proteinExistence type="inferred from homology"/>
<dbReference type="InterPro" id="IPR005496">
    <property type="entry name" value="Integral_membrane_TerC"/>
</dbReference>
<feature type="transmembrane region" description="Helical" evidence="6">
    <location>
        <begin position="322"/>
        <end position="342"/>
    </location>
</feature>
<feature type="transmembrane region" description="Helical" evidence="6">
    <location>
        <begin position="263"/>
        <end position="284"/>
    </location>
</feature>
<accession>A0A521CKV8</accession>
<evidence type="ECO:0000313" key="7">
    <source>
        <dbReference type="EMBL" id="SMO59320.1"/>
    </source>
</evidence>